<organism evidence="1 2">
    <name type="scientific">Streptomyces lannensis</name>
    <dbReference type="NCBI Taxonomy" id="766498"/>
    <lineage>
        <taxon>Bacteria</taxon>
        <taxon>Bacillati</taxon>
        <taxon>Actinomycetota</taxon>
        <taxon>Actinomycetes</taxon>
        <taxon>Kitasatosporales</taxon>
        <taxon>Streptomycetaceae</taxon>
        <taxon>Streptomyces</taxon>
    </lineage>
</organism>
<comment type="caution">
    <text evidence="1">The sequence shown here is derived from an EMBL/GenBank/DDBJ whole genome shotgun (WGS) entry which is preliminary data.</text>
</comment>
<accession>A0ABP7JZY5</accession>
<protein>
    <submittedName>
        <fullName evidence="1">Uncharacterized protein</fullName>
    </submittedName>
</protein>
<name>A0ABP7JZY5_9ACTN</name>
<keyword evidence="2" id="KW-1185">Reference proteome</keyword>
<sequence>MHRSRMKVQARPFMRVPLLLLFQPLLGHPPASSLGVGVFQRACCGVPIAPCEPGIRAHLI</sequence>
<proteinExistence type="predicted"/>
<evidence type="ECO:0000313" key="1">
    <source>
        <dbReference type="EMBL" id="GAA3860715.1"/>
    </source>
</evidence>
<dbReference type="EMBL" id="BAAAZA010000006">
    <property type="protein sequence ID" value="GAA3860715.1"/>
    <property type="molecule type" value="Genomic_DNA"/>
</dbReference>
<evidence type="ECO:0000313" key="2">
    <source>
        <dbReference type="Proteomes" id="UP001501563"/>
    </source>
</evidence>
<dbReference type="Proteomes" id="UP001501563">
    <property type="component" value="Unassembled WGS sequence"/>
</dbReference>
<reference evidence="2" key="1">
    <citation type="journal article" date="2019" name="Int. J. Syst. Evol. Microbiol.">
        <title>The Global Catalogue of Microorganisms (GCM) 10K type strain sequencing project: providing services to taxonomists for standard genome sequencing and annotation.</title>
        <authorList>
            <consortium name="The Broad Institute Genomics Platform"/>
            <consortium name="The Broad Institute Genome Sequencing Center for Infectious Disease"/>
            <person name="Wu L."/>
            <person name="Ma J."/>
        </authorList>
    </citation>
    <scope>NUCLEOTIDE SEQUENCE [LARGE SCALE GENOMIC DNA]</scope>
    <source>
        <strain evidence="2">JCM 16578</strain>
    </source>
</reference>
<gene>
    <name evidence="1" type="ORF">GCM10022207_25540</name>
</gene>